<dbReference type="GO" id="GO:0008270">
    <property type="term" value="F:zinc ion binding"/>
    <property type="evidence" value="ECO:0007669"/>
    <property type="project" value="UniProtKB-KW"/>
</dbReference>
<keyword evidence="7" id="KW-0862">Zinc</keyword>
<evidence type="ECO:0000313" key="12">
    <source>
        <dbReference type="Proteomes" id="UP000265703"/>
    </source>
</evidence>
<evidence type="ECO:0000256" key="9">
    <source>
        <dbReference type="SAM" id="MobiDB-lite"/>
    </source>
</evidence>
<reference evidence="11 12" key="1">
    <citation type="submission" date="2018-06" db="EMBL/GenBank/DDBJ databases">
        <title>Comparative genomics reveals the genomic features of Rhizophagus irregularis, R. cerebriforme, R. diaphanum and Gigaspora rosea, and their symbiotic lifestyle signature.</title>
        <authorList>
            <person name="Morin E."/>
            <person name="San Clemente H."/>
            <person name="Chen E.C.H."/>
            <person name="De La Providencia I."/>
            <person name="Hainaut M."/>
            <person name="Kuo A."/>
            <person name="Kohler A."/>
            <person name="Murat C."/>
            <person name="Tang N."/>
            <person name="Roy S."/>
            <person name="Loubradou J."/>
            <person name="Henrissat B."/>
            <person name="Grigoriev I.V."/>
            <person name="Corradi N."/>
            <person name="Roux C."/>
            <person name="Martin F.M."/>
        </authorList>
    </citation>
    <scope>NUCLEOTIDE SEQUENCE [LARGE SCALE GENOMIC DNA]</scope>
    <source>
        <strain evidence="11 12">DAOM 227022</strain>
    </source>
</reference>
<evidence type="ECO:0000259" key="10">
    <source>
        <dbReference type="PROSITE" id="PS50089"/>
    </source>
</evidence>
<keyword evidence="12" id="KW-1185">Reference proteome</keyword>
<evidence type="ECO:0000256" key="6">
    <source>
        <dbReference type="ARBA" id="ARBA00022786"/>
    </source>
</evidence>
<gene>
    <name evidence="11" type="ORF">C1645_749705</name>
</gene>
<feature type="compositionally biased region" description="Low complexity" evidence="9">
    <location>
        <begin position="311"/>
        <end position="335"/>
    </location>
</feature>
<dbReference type="Proteomes" id="UP000265703">
    <property type="component" value="Unassembled WGS sequence"/>
</dbReference>
<feature type="compositionally biased region" description="Low complexity" evidence="9">
    <location>
        <begin position="353"/>
        <end position="368"/>
    </location>
</feature>
<dbReference type="PROSITE" id="PS50089">
    <property type="entry name" value="ZF_RING_2"/>
    <property type="match status" value="1"/>
</dbReference>
<comment type="catalytic activity">
    <reaction evidence="1">
        <text>S-ubiquitinyl-[E2 ubiquitin-conjugating enzyme]-L-cysteine + [acceptor protein]-L-lysine = [E2 ubiquitin-conjugating enzyme]-L-cysteine + N(6)-ubiquitinyl-[acceptor protein]-L-lysine.</text>
        <dbReference type="EC" id="2.3.2.27"/>
    </reaction>
</comment>
<evidence type="ECO:0000256" key="4">
    <source>
        <dbReference type="ARBA" id="ARBA00022723"/>
    </source>
</evidence>
<dbReference type="Pfam" id="PF13639">
    <property type="entry name" value="zf-RING_2"/>
    <property type="match status" value="1"/>
</dbReference>
<dbReference type="AlphaFoldDB" id="A0A397TNU3"/>
<evidence type="ECO:0000256" key="3">
    <source>
        <dbReference type="ARBA" id="ARBA00022679"/>
    </source>
</evidence>
<dbReference type="Pfam" id="PF14369">
    <property type="entry name" value="Zn_ribbon_19"/>
    <property type="match status" value="1"/>
</dbReference>
<dbReference type="InterPro" id="IPR001841">
    <property type="entry name" value="Znf_RING"/>
</dbReference>
<evidence type="ECO:0000256" key="7">
    <source>
        <dbReference type="ARBA" id="ARBA00022833"/>
    </source>
</evidence>
<feature type="compositionally biased region" description="Low complexity" evidence="9">
    <location>
        <begin position="111"/>
        <end position="131"/>
    </location>
</feature>
<name>A0A397TNU3_9GLOM</name>
<evidence type="ECO:0000313" key="11">
    <source>
        <dbReference type="EMBL" id="RIA98566.1"/>
    </source>
</evidence>
<proteinExistence type="predicted"/>
<dbReference type="InterPro" id="IPR039525">
    <property type="entry name" value="RNF126-like_zinc-ribbon"/>
</dbReference>
<feature type="region of interest" description="Disordered" evidence="9">
    <location>
        <begin position="102"/>
        <end position="150"/>
    </location>
</feature>
<dbReference type="InterPro" id="IPR013083">
    <property type="entry name" value="Znf_RING/FYVE/PHD"/>
</dbReference>
<feature type="domain" description="RING-type" evidence="10">
    <location>
        <begin position="260"/>
        <end position="301"/>
    </location>
</feature>
<dbReference type="GO" id="GO:0061630">
    <property type="term" value="F:ubiquitin protein ligase activity"/>
    <property type="evidence" value="ECO:0007669"/>
    <property type="project" value="UniProtKB-EC"/>
</dbReference>
<keyword evidence="4" id="KW-0479">Metal-binding</keyword>
<dbReference type="PANTHER" id="PTHR15710">
    <property type="entry name" value="E3 UBIQUITIN-PROTEIN LIGASE PRAJA"/>
    <property type="match status" value="1"/>
</dbReference>
<feature type="region of interest" description="Disordered" evidence="9">
    <location>
        <begin position="311"/>
        <end position="368"/>
    </location>
</feature>
<accession>A0A397TNU3</accession>
<keyword evidence="5 8" id="KW-0863">Zinc-finger</keyword>
<dbReference type="EMBL" id="QKYT01000014">
    <property type="protein sequence ID" value="RIA98566.1"/>
    <property type="molecule type" value="Genomic_DNA"/>
</dbReference>
<protein>
    <recommendedName>
        <fullName evidence="2">RING-type E3 ubiquitin transferase</fullName>
        <ecNumber evidence="2">2.3.2.27</ecNumber>
    </recommendedName>
</protein>
<evidence type="ECO:0000256" key="8">
    <source>
        <dbReference type="PROSITE-ProRule" id="PRU00175"/>
    </source>
</evidence>
<dbReference type="FunFam" id="3.30.40.10:FF:000127">
    <property type="entry name" value="E3 ubiquitin-protein ligase RNF181"/>
    <property type="match status" value="1"/>
</dbReference>
<organism evidence="11 12">
    <name type="scientific">Glomus cerebriforme</name>
    <dbReference type="NCBI Taxonomy" id="658196"/>
    <lineage>
        <taxon>Eukaryota</taxon>
        <taxon>Fungi</taxon>
        <taxon>Fungi incertae sedis</taxon>
        <taxon>Mucoromycota</taxon>
        <taxon>Glomeromycotina</taxon>
        <taxon>Glomeromycetes</taxon>
        <taxon>Glomerales</taxon>
        <taxon>Glomeraceae</taxon>
        <taxon>Glomus</taxon>
    </lineage>
</organism>
<dbReference type="Gene3D" id="3.30.40.10">
    <property type="entry name" value="Zinc/RING finger domain, C3HC4 (zinc finger)"/>
    <property type="match status" value="1"/>
</dbReference>
<dbReference type="OrthoDB" id="8062037at2759"/>
<dbReference type="GO" id="GO:0016567">
    <property type="term" value="P:protein ubiquitination"/>
    <property type="evidence" value="ECO:0007669"/>
    <property type="project" value="UniProtKB-ARBA"/>
</dbReference>
<evidence type="ECO:0000256" key="5">
    <source>
        <dbReference type="ARBA" id="ARBA00022771"/>
    </source>
</evidence>
<keyword evidence="3" id="KW-0808">Transferase</keyword>
<evidence type="ECO:0000256" key="2">
    <source>
        <dbReference type="ARBA" id="ARBA00012483"/>
    </source>
</evidence>
<evidence type="ECO:0000256" key="1">
    <source>
        <dbReference type="ARBA" id="ARBA00000900"/>
    </source>
</evidence>
<dbReference type="SMART" id="SM00184">
    <property type="entry name" value="RING"/>
    <property type="match status" value="1"/>
</dbReference>
<keyword evidence="6" id="KW-0833">Ubl conjugation pathway</keyword>
<dbReference type="EC" id="2.3.2.27" evidence="2"/>
<comment type="caution">
    <text evidence="11">The sequence shown here is derived from an EMBL/GenBank/DDBJ whole genome shotgun (WGS) entry which is preliminary data.</text>
</comment>
<dbReference type="STRING" id="658196.A0A397TNU3"/>
<feature type="compositionally biased region" description="Polar residues" evidence="9">
    <location>
        <begin position="336"/>
        <end position="347"/>
    </location>
</feature>
<dbReference type="SUPFAM" id="SSF57850">
    <property type="entry name" value="RING/U-box"/>
    <property type="match status" value="1"/>
</dbReference>
<sequence length="368" mass="40506">MSDQEFETNTSSASNRMLYYCHQCRRAIEALMAPNPTCPLCNGEFVQELGENDDLIEHAGGHDSDDDDDTIPFPINPTNGHDIVQQLLQLLVQPGPNANNVRVQTERSQDGTTTITATTTGSARTTTTTEGGTSGQQDEGHQDGNQQQQHTHRPNIIFAMGGNAPNAGDDRPFLNITQIFQRMLENGGPNNPANIFNFFNIAGDPRDYAWGNTGWDNIITQLMEQQAGRHAPQPATEEIIENLPKTKISKKQVVEEQLGCPVCKDEFQIDEEAVYLPCTHTFHYDCIKPWLKMNGTCPVCRYSLVSQESNESNENEHNNNNGAGSSSNNNNNSGSTSAFIFNSNSSLPGAYPGNQQNNDGQQNQDDLD</sequence>